<evidence type="ECO:0000313" key="3">
    <source>
        <dbReference type="Proteomes" id="UP000294506"/>
    </source>
</evidence>
<evidence type="ECO:0000256" key="1">
    <source>
        <dbReference type="SAM" id="Coils"/>
    </source>
</evidence>
<name>A0A4R7FVB4_9MICC</name>
<gene>
    <name evidence="2" type="ORF">EV640_1143</name>
</gene>
<sequence>MPRPYPPEFRARAISLVREGRPVKQTAADLGIHEVTLHSWLRQDDIDHGLRPGHTTQESAELRAARARVRQLEQEISILRRASTWLDEEPLDPKERTR</sequence>
<dbReference type="Pfam" id="PF01527">
    <property type="entry name" value="HTH_Tnp_1"/>
    <property type="match status" value="1"/>
</dbReference>
<dbReference type="EMBL" id="SOAN01000014">
    <property type="protein sequence ID" value="TDS82630.1"/>
    <property type="molecule type" value="Genomic_DNA"/>
</dbReference>
<dbReference type="GO" id="GO:0003677">
    <property type="term" value="F:DNA binding"/>
    <property type="evidence" value="ECO:0007669"/>
    <property type="project" value="InterPro"/>
</dbReference>
<keyword evidence="1" id="KW-0175">Coiled coil</keyword>
<dbReference type="PANTHER" id="PTHR33215">
    <property type="entry name" value="PROTEIN DISTAL ANTENNA"/>
    <property type="match status" value="1"/>
</dbReference>
<protein>
    <submittedName>
        <fullName evidence="2">Transposase</fullName>
    </submittedName>
</protein>
<dbReference type="InterPro" id="IPR009057">
    <property type="entry name" value="Homeodomain-like_sf"/>
</dbReference>
<reference evidence="2 3" key="1">
    <citation type="submission" date="2019-03" db="EMBL/GenBank/DDBJ databases">
        <title>Genomic Encyclopedia of Type Strains, Phase III (KMG-III): the genomes of soil and plant-associated and newly described type strains.</title>
        <authorList>
            <person name="Whitman W."/>
        </authorList>
    </citation>
    <scope>NUCLEOTIDE SEQUENCE [LARGE SCALE GENOMIC DNA]</scope>
    <source>
        <strain evidence="2 3">DSM 27373</strain>
    </source>
</reference>
<dbReference type="GO" id="GO:0004803">
    <property type="term" value="F:transposase activity"/>
    <property type="evidence" value="ECO:0007669"/>
    <property type="project" value="InterPro"/>
</dbReference>
<dbReference type="AlphaFoldDB" id="A0A4R7FVB4"/>
<dbReference type="InterPro" id="IPR051839">
    <property type="entry name" value="RD_transcriptional_regulator"/>
</dbReference>
<keyword evidence="3" id="KW-1185">Reference proteome</keyword>
<dbReference type="SUPFAM" id="SSF46689">
    <property type="entry name" value="Homeodomain-like"/>
    <property type="match status" value="1"/>
</dbReference>
<dbReference type="GO" id="GO:0006313">
    <property type="term" value="P:DNA transposition"/>
    <property type="evidence" value="ECO:0007669"/>
    <property type="project" value="InterPro"/>
</dbReference>
<evidence type="ECO:0000313" key="2">
    <source>
        <dbReference type="EMBL" id="TDS82630.1"/>
    </source>
</evidence>
<dbReference type="Proteomes" id="UP000294506">
    <property type="component" value="Unassembled WGS sequence"/>
</dbReference>
<feature type="coiled-coil region" evidence="1">
    <location>
        <begin position="55"/>
        <end position="82"/>
    </location>
</feature>
<dbReference type="Gene3D" id="1.10.10.60">
    <property type="entry name" value="Homeodomain-like"/>
    <property type="match status" value="1"/>
</dbReference>
<organism evidence="2 3">
    <name type="scientific">Nesterenkonia aurantiaca</name>
    <dbReference type="NCBI Taxonomy" id="1436010"/>
    <lineage>
        <taxon>Bacteria</taxon>
        <taxon>Bacillati</taxon>
        <taxon>Actinomycetota</taxon>
        <taxon>Actinomycetes</taxon>
        <taxon>Micrococcales</taxon>
        <taxon>Micrococcaceae</taxon>
        <taxon>Nesterenkonia</taxon>
    </lineage>
</organism>
<dbReference type="PANTHER" id="PTHR33215:SF13">
    <property type="entry name" value="PROTEIN DISTAL ANTENNA"/>
    <property type="match status" value="1"/>
</dbReference>
<accession>A0A4R7FVB4</accession>
<comment type="caution">
    <text evidence="2">The sequence shown here is derived from an EMBL/GenBank/DDBJ whole genome shotgun (WGS) entry which is preliminary data.</text>
</comment>
<dbReference type="InterPro" id="IPR002514">
    <property type="entry name" value="Transposase_8"/>
</dbReference>
<proteinExistence type="predicted"/>